<proteinExistence type="predicted"/>
<reference evidence="1" key="1">
    <citation type="submission" date="2023-04" db="EMBL/GenBank/DDBJ databases">
        <title>Phytophthora lilii NBRC 32176.</title>
        <authorList>
            <person name="Ichikawa N."/>
            <person name="Sato H."/>
            <person name="Tonouchi N."/>
        </authorList>
    </citation>
    <scope>NUCLEOTIDE SEQUENCE</scope>
    <source>
        <strain evidence="1">NBRC 32176</strain>
    </source>
</reference>
<comment type="caution">
    <text evidence="1">The sequence shown here is derived from an EMBL/GenBank/DDBJ whole genome shotgun (WGS) entry which is preliminary data.</text>
</comment>
<evidence type="ECO:0000313" key="2">
    <source>
        <dbReference type="Proteomes" id="UP001165083"/>
    </source>
</evidence>
<dbReference type="EMBL" id="BSXW01000339">
    <property type="protein sequence ID" value="GMF19318.1"/>
    <property type="molecule type" value="Genomic_DNA"/>
</dbReference>
<gene>
    <name evidence="1" type="ORF">Plil01_000737000</name>
</gene>
<sequence length="99" mass="11575">MSNQADKVISDFISYFTQISIILKSKKEVDRFIKRYLSAGLRETIENIINDLNNPYYTIKEHIDDQRRFAGYVFGNSVDEFVNELLSFKDCEPNTTLIL</sequence>
<evidence type="ECO:0000313" key="1">
    <source>
        <dbReference type="EMBL" id="GMF19318.1"/>
    </source>
</evidence>
<name>A0A9W6WVK0_9STRA</name>
<accession>A0A9W6WVK0</accession>
<dbReference type="AlphaFoldDB" id="A0A9W6WVK0"/>
<dbReference type="Proteomes" id="UP001165083">
    <property type="component" value="Unassembled WGS sequence"/>
</dbReference>
<organism evidence="1 2">
    <name type="scientific">Phytophthora lilii</name>
    <dbReference type="NCBI Taxonomy" id="2077276"/>
    <lineage>
        <taxon>Eukaryota</taxon>
        <taxon>Sar</taxon>
        <taxon>Stramenopiles</taxon>
        <taxon>Oomycota</taxon>
        <taxon>Peronosporomycetes</taxon>
        <taxon>Peronosporales</taxon>
        <taxon>Peronosporaceae</taxon>
        <taxon>Phytophthora</taxon>
    </lineage>
</organism>
<keyword evidence="2" id="KW-1185">Reference proteome</keyword>
<protein>
    <submittedName>
        <fullName evidence="1">Unnamed protein product</fullName>
    </submittedName>
</protein>